<feature type="transmembrane region" description="Helical" evidence="1">
    <location>
        <begin position="94"/>
        <end position="121"/>
    </location>
</feature>
<dbReference type="Pfam" id="PF06570">
    <property type="entry name" value="DUF1129"/>
    <property type="match status" value="1"/>
</dbReference>
<keyword evidence="1" id="KW-1133">Transmembrane helix</keyword>
<keyword evidence="3" id="KW-1185">Reference proteome</keyword>
<evidence type="ECO:0000256" key="1">
    <source>
        <dbReference type="SAM" id="Phobius"/>
    </source>
</evidence>
<organism evidence="2 3">
    <name type="scientific">Paenibacillus campinasensis</name>
    <dbReference type="NCBI Taxonomy" id="66347"/>
    <lineage>
        <taxon>Bacteria</taxon>
        <taxon>Bacillati</taxon>
        <taxon>Bacillota</taxon>
        <taxon>Bacilli</taxon>
        <taxon>Bacillales</taxon>
        <taxon>Paenibacillaceae</taxon>
        <taxon>Paenibacillus</taxon>
    </lineage>
</organism>
<reference evidence="2 3" key="1">
    <citation type="submission" date="2019-11" db="EMBL/GenBank/DDBJ databases">
        <title>Draft genome sequences of five Paenibacillus species of dairy origin.</title>
        <authorList>
            <person name="Olajide A.M."/>
            <person name="Chen S."/>
            <person name="Lapointe G."/>
        </authorList>
    </citation>
    <scope>NUCLEOTIDE SEQUENCE [LARGE SCALE GENOMIC DNA]</scope>
    <source>
        <strain evidence="2 3">3CS1</strain>
    </source>
</reference>
<dbReference type="SUPFAM" id="SSF158560">
    <property type="entry name" value="BH3980-like"/>
    <property type="match status" value="1"/>
</dbReference>
<gene>
    <name evidence="2" type="ORF">GNP94_07590</name>
</gene>
<proteinExistence type="predicted"/>
<name>A0ABW9T132_9BACL</name>
<sequence length="225" mass="25252">MHTKDLIEENNRKRELLNEENEKYYTGLLIYIRTSFNRSEQETEEILMEVLDHLLEAQQNGRTAEEVFGNDPKAYAQEIVGELPTALPKEMLKLVAIGGFTFLGIFFFTTGLLSTILGYGFNLGKSVYEFHAGSLAVGIIASLLLGCLFIYGLFAYIRWSAFRKIHKWKEIAIAFLVGGGAFGLFVAGLYFMPSFGTPRVVIPVYWLIGIGAVLYGAGQWLTKKK</sequence>
<keyword evidence="1" id="KW-0812">Transmembrane</keyword>
<dbReference type="PANTHER" id="PTHR41307:SF1">
    <property type="entry name" value="MEMBRANE PROTEIN"/>
    <property type="match status" value="1"/>
</dbReference>
<comment type="caution">
    <text evidence="2">The sequence shown here is derived from an EMBL/GenBank/DDBJ whole genome shotgun (WGS) entry which is preliminary data.</text>
</comment>
<dbReference type="InterPro" id="IPR009214">
    <property type="entry name" value="DUF1129"/>
</dbReference>
<dbReference type="Proteomes" id="UP000435177">
    <property type="component" value="Unassembled WGS sequence"/>
</dbReference>
<keyword evidence="1" id="KW-0472">Membrane</keyword>
<feature type="transmembrane region" description="Helical" evidence="1">
    <location>
        <begin position="133"/>
        <end position="159"/>
    </location>
</feature>
<evidence type="ECO:0000313" key="3">
    <source>
        <dbReference type="Proteomes" id="UP000435177"/>
    </source>
</evidence>
<dbReference type="EMBL" id="WOAA01000004">
    <property type="protein sequence ID" value="MUG65870.1"/>
    <property type="molecule type" value="Genomic_DNA"/>
</dbReference>
<feature type="transmembrane region" description="Helical" evidence="1">
    <location>
        <begin position="204"/>
        <end position="222"/>
    </location>
</feature>
<protein>
    <submittedName>
        <fullName evidence="2">DUF1129 family protein</fullName>
    </submittedName>
</protein>
<evidence type="ECO:0000313" key="2">
    <source>
        <dbReference type="EMBL" id="MUG65870.1"/>
    </source>
</evidence>
<dbReference type="Gene3D" id="1.10.1900.10">
    <property type="entry name" value="c-terminal domain of poly(a) binding protein"/>
    <property type="match status" value="1"/>
</dbReference>
<feature type="transmembrane region" description="Helical" evidence="1">
    <location>
        <begin position="171"/>
        <end position="192"/>
    </location>
</feature>
<dbReference type="PANTHER" id="PTHR41307">
    <property type="entry name" value="MEMBRANE PROTEIN-RELATED"/>
    <property type="match status" value="1"/>
</dbReference>
<dbReference type="RefSeq" id="WP_155617801.1">
    <property type="nucleotide sequence ID" value="NZ_WOAA01000004.1"/>
</dbReference>
<accession>A0ABW9T132</accession>